<dbReference type="Gene3D" id="3.40.50.150">
    <property type="entry name" value="Vaccinia Virus protein VP39"/>
    <property type="match status" value="1"/>
</dbReference>
<dbReference type="SUPFAM" id="SSF53335">
    <property type="entry name" value="S-adenosyl-L-methionine-dependent methyltransferases"/>
    <property type="match status" value="1"/>
</dbReference>
<dbReference type="InterPro" id="IPR003356">
    <property type="entry name" value="DNA_methylase_A-5"/>
</dbReference>
<evidence type="ECO:0000256" key="1">
    <source>
        <dbReference type="SAM" id="MobiDB-lite"/>
    </source>
</evidence>
<feature type="domain" description="DNA methylase adenine-specific" evidence="2">
    <location>
        <begin position="138"/>
        <end position="320"/>
    </location>
</feature>
<protein>
    <submittedName>
        <fullName evidence="3">N-6 DNA Methylase</fullName>
    </submittedName>
</protein>
<dbReference type="Proteomes" id="UP000198967">
    <property type="component" value="Unassembled WGS sequence"/>
</dbReference>
<evidence type="ECO:0000313" key="3">
    <source>
        <dbReference type="EMBL" id="SDH11418.1"/>
    </source>
</evidence>
<feature type="region of interest" description="Disordered" evidence="1">
    <location>
        <begin position="553"/>
        <end position="576"/>
    </location>
</feature>
<dbReference type="PANTHER" id="PTHR42998:SF1">
    <property type="entry name" value="TYPE I RESTRICTION ENZYME HINDI METHYLASE SUBUNIT"/>
    <property type="match status" value="1"/>
</dbReference>
<proteinExistence type="predicted"/>
<dbReference type="InterPro" id="IPR052916">
    <property type="entry name" value="Type-I_RE_MTase_Subunit"/>
</dbReference>
<dbReference type="EMBL" id="FNBE01000019">
    <property type="protein sequence ID" value="SDH11418.1"/>
    <property type="molecule type" value="Genomic_DNA"/>
</dbReference>
<gene>
    <name evidence="3" type="ORF">SAMN05216377_11922</name>
</gene>
<dbReference type="Pfam" id="PF02384">
    <property type="entry name" value="N6_Mtase"/>
    <property type="match status" value="1"/>
</dbReference>
<dbReference type="GO" id="GO:0008170">
    <property type="term" value="F:N-methyltransferase activity"/>
    <property type="evidence" value="ECO:0007669"/>
    <property type="project" value="InterPro"/>
</dbReference>
<dbReference type="PANTHER" id="PTHR42998">
    <property type="entry name" value="TYPE I RESTRICTION ENZYME HINDVIIP M PROTEIN-RELATED"/>
    <property type="match status" value="1"/>
</dbReference>
<keyword evidence="4" id="KW-1185">Reference proteome</keyword>
<keyword evidence="3" id="KW-0489">Methyltransferase</keyword>
<evidence type="ECO:0000259" key="2">
    <source>
        <dbReference type="Pfam" id="PF02384"/>
    </source>
</evidence>
<reference evidence="3 4" key="1">
    <citation type="submission" date="2016-10" db="EMBL/GenBank/DDBJ databases">
        <authorList>
            <person name="de Groot N.N."/>
        </authorList>
    </citation>
    <scope>NUCLEOTIDE SEQUENCE [LARGE SCALE GENOMIC DNA]</scope>
    <source>
        <strain evidence="3 4">CGMCC 4.3143</strain>
    </source>
</reference>
<dbReference type="GO" id="GO:0003677">
    <property type="term" value="F:DNA binding"/>
    <property type="evidence" value="ECO:0007669"/>
    <property type="project" value="InterPro"/>
</dbReference>
<dbReference type="AlphaFoldDB" id="A0A1G7ZRW1"/>
<organism evidence="3 4">
    <name type="scientific">Pseudonocardia oroxyli</name>
    <dbReference type="NCBI Taxonomy" id="366584"/>
    <lineage>
        <taxon>Bacteria</taxon>
        <taxon>Bacillati</taxon>
        <taxon>Actinomycetota</taxon>
        <taxon>Actinomycetes</taxon>
        <taxon>Pseudonocardiales</taxon>
        <taxon>Pseudonocardiaceae</taxon>
        <taxon>Pseudonocardia</taxon>
    </lineage>
</organism>
<accession>A0A1G7ZRW1</accession>
<keyword evidence="3" id="KW-0808">Transferase</keyword>
<dbReference type="GO" id="GO:0032259">
    <property type="term" value="P:methylation"/>
    <property type="evidence" value="ECO:0007669"/>
    <property type="project" value="UniProtKB-KW"/>
</dbReference>
<dbReference type="STRING" id="366584.SAMN05216377_11922"/>
<evidence type="ECO:0000313" key="4">
    <source>
        <dbReference type="Proteomes" id="UP000198967"/>
    </source>
</evidence>
<name>A0A1G7ZRW1_PSEOR</name>
<dbReference type="InterPro" id="IPR029063">
    <property type="entry name" value="SAM-dependent_MTases_sf"/>
</dbReference>
<sequence>MFTELQDSVSVEYVRVVSLEERDLVTAAAVARRAGVGRAAVANWRKRYPDFPLPVSEAGSSALYSWQQVEKWLVTTGKADQLAASGRTSTGTQLLRDAGPDTDRDLSDLTAPELLARVMASVLPPLDDADEPAGHGPMVLDPAGVDGLLLGAVAERFGAQARLAGQVPDSHSAALVNASVRGVDLRVGRLIEEDLFADVAGKVRGVVCLPPQQKTWPSATLAADPRWRFGLPDPLDPDLAWVQACLALLSPRGVAVVAVSPVTAVRPSGRHVRDMLVRAGVLSAVIALPTGLTRDGEGATQLWVLEQREPGRGVAMIELSGLGDIRDVPLAYQVWRRLLEGGDPGVSRLVPTIELLDGETPLVPSRYVRRPVEPDPAELAAATERLRALYSDVGRALPQPVGRTGPALGDVVTIAELERSRALTLLPRDAEPRAGDILFRTMNREPVVATGTAADDRGVAQVIGVEPDRLDPYFFALFVRADALAAPVVNTHSALTRDDVRRCRVPRLPIAEQRRYGEAYRRLLELGRVATQLATVTGAVAAQTSYGLTTGALDPSALTPRETITTETAENEKRTT</sequence>